<feature type="domain" description="Tyrosine-protein kinase G-rich" evidence="9">
    <location>
        <begin position="241"/>
        <end position="305"/>
    </location>
</feature>
<comment type="subcellular location">
    <subcellularLocation>
        <location evidence="1">Cell membrane</location>
        <topology evidence="1">Multi-pass membrane protein</topology>
    </subcellularLocation>
</comment>
<sequence>MPSADAPGGPDGDAGAFELLRVLRRHWMVLVLVPMACAALAGAYRYTRPRTYASGASFLPQAGGGSRSAISGLAAQFGVSVGGGEPGQSPQFFAELARSRAVLERVAGASYRAAPGAPERPLADHLEIPPGSPAARLDRTIDRVGQMSSVASDPQTGLVRLRVSASTPELARGVADRMLREINAVNLERRQARATADREFSEARLTELRAELGVAEARLSSFQRANRSVFGSPELQAQQDRLERDVGFRQQVYTSLAQAYEQARLDEARATPVITIIDVPATPTRPESRGTVAFAMVVGICVLAFVAFWVFAREYLGPRGRSAARAA</sequence>
<evidence type="ECO:0000313" key="11">
    <source>
        <dbReference type="Proteomes" id="UP001161325"/>
    </source>
</evidence>
<keyword evidence="5 7" id="KW-0472">Membrane</keyword>
<name>A0AA37V860_9BACT</name>
<reference evidence="10" key="1">
    <citation type="submission" date="2022-08" db="EMBL/GenBank/DDBJ databases">
        <title>Draft genome sequencing of Roseisolibacter agri AW1220.</title>
        <authorList>
            <person name="Tobiishi Y."/>
            <person name="Tonouchi A."/>
        </authorList>
    </citation>
    <scope>NUCLEOTIDE SEQUENCE</scope>
    <source>
        <strain evidence="10">AW1220</strain>
    </source>
</reference>
<keyword evidence="6" id="KW-0175">Coiled coil</keyword>
<feature type="domain" description="Polysaccharide chain length determinant N-terminal" evidence="8">
    <location>
        <begin position="17"/>
        <end position="107"/>
    </location>
</feature>
<dbReference type="Pfam" id="PF02706">
    <property type="entry name" value="Wzz"/>
    <property type="match status" value="1"/>
</dbReference>
<feature type="transmembrane region" description="Helical" evidence="7">
    <location>
        <begin position="292"/>
        <end position="312"/>
    </location>
</feature>
<feature type="coiled-coil region" evidence="6">
    <location>
        <begin position="175"/>
        <end position="225"/>
    </location>
</feature>
<proteinExistence type="predicted"/>
<evidence type="ECO:0000256" key="5">
    <source>
        <dbReference type="ARBA" id="ARBA00023136"/>
    </source>
</evidence>
<comment type="caution">
    <text evidence="10">The sequence shown here is derived from an EMBL/GenBank/DDBJ whole genome shotgun (WGS) entry which is preliminary data.</text>
</comment>
<gene>
    <name evidence="10" type="ORF">rosag_39890</name>
</gene>
<keyword evidence="11" id="KW-1185">Reference proteome</keyword>
<organism evidence="10 11">
    <name type="scientific">Roseisolibacter agri</name>
    <dbReference type="NCBI Taxonomy" id="2014610"/>
    <lineage>
        <taxon>Bacteria</taxon>
        <taxon>Pseudomonadati</taxon>
        <taxon>Gemmatimonadota</taxon>
        <taxon>Gemmatimonadia</taxon>
        <taxon>Gemmatimonadales</taxon>
        <taxon>Gemmatimonadaceae</taxon>
        <taxon>Roseisolibacter</taxon>
    </lineage>
</organism>
<dbReference type="PANTHER" id="PTHR32309">
    <property type="entry name" value="TYROSINE-PROTEIN KINASE"/>
    <property type="match status" value="1"/>
</dbReference>
<dbReference type="AlphaFoldDB" id="A0AA37V860"/>
<protein>
    <recommendedName>
        <fullName evidence="12">Chain length determinant protein</fullName>
    </recommendedName>
</protein>
<keyword evidence="4 7" id="KW-1133">Transmembrane helix</keyword>
<evidence type="ECO:0000256" key="6">
    <source>
        <dbReference type="SAM" id="Coils"/>
    </source>
</evidence>
<dbReference type="Pfam" id="PF13807">
    <property type="entry name" value="GNVR"/>
    <property type="match status" value="1"/>
</dbReference>
<keyword evidence="3 7" id="KW-0812">Transmembrane</keyword>
<dbReference type="Proteomes" id="UP001161325">
    <property type="component" value="Unassembled WGS sequence"/>
</dbReference>
<evidence type="ECO:0008006" key="12">
    <source>
        <dbReference type="Google" id="ProtNLM"/>
    </source>
</evidence>
<feature type="transmembrane region" description="Helical" evidence="7">
    <location>
        <begin position="27"/>
        <end position="44"/>
    </location>
</feature>
<dbReference type="InterPro" id="IPR032807">
    <property type="entry name" value="GNVR"/>
</dbReference>
<keyword evidence="2" id="KW-1003">Cell membrane</keyword>
<evidence type="ECO:0000256" key="3">
    <source>
        <dbReference type="ARBA" id="ARBA00022692"/>
    </source>
</evidence>
<dbReference type="InterPro" id="IPR003856">
    <property type="entry name" value="LPS_length_determ_N"/>
</dbReference>
<dbReference type="RefSeq" id="WP_284351915.1">
    <property type="nucleotide sequence ID" value="NZ_BRXS01000006.1"/>
</dbReference>
<evidence type="ECO:0000256" key="4">
    <source>
        <dbReference type="ARBA" id="ARBA00022989"/>
    </source>
</evidence>
<evidence type="ECO:0000256" key="2">
    <source>
        <dbReference type="ARBA" id="ARBA00022475"/>
    </source>
</evidence>
<dbReference type="EMBL" id="BRXS01000006">
    <property type="protein sequence ID" value="GLC27476.1"/>
    <property type="molecule type" value="Genomic_DNA"/>
</dbReference>
<accession>A0AA37V860</accession>
<evidence type="ECO:0000259" key="9">
    <source>
        <dbReference type="Pfam" id="PF13807"/>
    </source>
</evidence>
<dbReference type="GO" id="GO:0005886">
    <property type="term" value="C:plasma membrane"/>
    <property type="evidence" value="ECO:0007669"/>
    <property type="project" value="UniProtKB-SubCell"/>
</dbReference>
<evidence type="ECO:0000313" key="10">
    <source>
        <dbReference type="EMBL" id="GLC27476.1"/>
    </source>
</evidence>
<evidence type="ECO:0000256" key="7">
    <source>
        <dbReference type="SAM" id="Phobius"/>
    </source>
</evidence>
<evidence type="ECO:0000259" key="8">
    <source>
        <dbReference type="Pfam" id="PF02706"/>
    </source>
</evidence>
<dbReference type="PANTHER" id="PTHR32309:SF31">
    <property type="entry name" value="CAPSULAR EXOPOLYSACCHARIDE FAMILY"/>
    <property type="match status" value="1"/>
</dbReference>
<dbReference type="InterPro" id="IPR050445">
    <property type="entry name" value="Bact_polysacc_biosynth/exp"/>
</dbReference>
<evidence type="ECO:0000256" key="1">
    <source>
        <dbReference type="ARBA" id="ARBA00004651"/>
    </source>
</evidence>